<dbReference type="Gene3D" id="2.60.120.10">
    <property type="entry name" value="Jelly Rolls"/>
    <property type="match status" value="1"/>
</dbReference>
<feature type="domain" description="Cupin type-2" evidence="1">
    <location>
        <begin position="72"/>
        <end position="128"/>
    </location>
</feature>
<dbReference type="EMBL" id="KN847498">
    <property type="protein sequence ID" value="KIW11863.1"/>
    <property type="molecule type" value="Genomic_DNA"/>
</dbReference>
<keyword evidence="3" id="KW-1185">Reference proteome</keyword>
<dbReference type="SUPFAM" id="SSF51182">
    <property type="entry name" value="RmlC-like cupins"/>
    <property type="match status" value="1"/>
</dbReference>
<gene>
    <name evidence="2" type="ORF">PV08_09136</name>
</gene>
<evidence type="ECO:0000313" key="3">
    <source>
        <dbReference type="Proteomes" id="UP000053328"/>
    </source>
</evidence>
<sequence length="225" mass="25753">MLSFLARTPPRTRVAHLNKIFFDDGRSAIEFKAPSDRYLVINRLPPAPIKHGDDDRKNPDVTPHAPNCALNPPMHWHFKQDEFFHVLEGKAAFFFDGRQRVATAGEVVKIPAGKFHTFRNASPKDDLVVEFVLDPSHRVRDEEFFRNAQSYRDDCRKAGVPRNIFQVCLFNNRANVVLALPGPRLIAKPLGLLFNFLGACIGRWIFGFEDSYLEYYDPRNSSVPK</sequence>
<reference evidence="2 3" key="1">
    <citation type="submission" date="2015-01" db="EMBL/GenBank/DDBJ databases">
        <title>The Genome Sequence of Exophiala spinifera CBS89968.</title>
        <authorList>
            <consortium name="The Broad Institute Genomics Platform"/>
            <person name="Cuomo C."/>
            <person name="de Hoog S."/>
            <person name="Gorbushina A."/>
            <person name="Stielow B."/>
            <person name="Teixiera M."/>
            <person name="Abouelleil A."/>
            <person name="Chapman S.B."/>
            <person name="Priest M."/>
            <person name="Young S.K."/>
            <person name="Wortman J."/>
            <person name="Nusbaum C."/>
            <person name="Birren B."/>
        </authorList>
    </citation>
    <scope>NUCLEOTIDE SEQUENCE [LARGE SCALE GENOMIC DNA]</scope>
    <source>
        <strain evidence="2 3">CBS 89968</strain>
    </source>
</reference>
<dbReference type="InterPro" id="IPR013096">
    <property type="entry name" value="Cupin_2"/>
</dbReference>
<accession>A0A0D2AYR9</accession>
<proteinExistence type="predicted"/>
<dbReference type="OrthoDB" id="9976870at2759"/>
<evidence type="ECO:0000313" key="2">
    <source>
        <dbReference type="EMBL" id="KIW11863.1"/>
    </source>
</evidence>
<protein>
    <recommendedName>
        <fullName evidence="1">Cupin type-2 domain-containing protein</fullName>
    </recommendedName>
</protein>
<dbReference type="RefSeq" id="XP_016232079.1">
    <property type="nucleotide sequence ID" value="XM_016383456.1"/>
</dbReference>
<dbReference type="InterPro" id="IPR014710">
    <property type="entry name" value="RmlC-like_jellyroll"/>
</dbReference>
<organism evidence="2 3">
    <name type="scientific">Exophiala spinifera</name>
    <dbReference type="NCBI Taxonomy" id="91928"/>
    <lineage>
        <taxon>Eukaryota</taxon>
        <taxon>Fungi</taxon>
        <taxon>Dikarya</taxon>
        <taxon>Ascomycota</taxon>
        <taxon>Pezizomycotina</taxon>
        <taxon>Eurotiomycetes</taxon>
        <taxon>Chaetothyriomycetidae</taxon>
        <taxon>Chaetothyriales</taxon>
        <taxon>Herpotrichiellaceae</taxon>
        <taxon>Exophiala</taxon>
    </lineage>
</organism>
<dbReference type="HOGENOM" id="CLU_089363_1_0_1"/>
<name>A0A0D2AYR9_9EURO</name>
<dbReference type="Proteomes" id="UP000053328">
    <property type="component" value="Unassembled WGS sequence"/>
</dbReference>
<dbReference type="InterPro" id="IPR053146">
    <property type="entry name" value="QDO-like"/>
</dbReference>
<dbReference type="PANTHER" id="PTHR36440">
    <property type="entry name" value="PUTATIVE (AFU_ORTHOLOGUE AFUA_8G07350)-RELATED"/>
    <property type="match status" value="1"/>
</dbReference>
<dbReference type="CDD" id="cd02208">
    <property type="entry name" value="cupin_RmlC-like"/>
    <property type="match status" value="1"/>
</dbReference>
<dbReference type="VEuPathDB" id="FungiDB:PV08_09136"/>
<dbReference type="Pfam" id="PF07883">
    <property type="entry name" value="Cupin_2"/>
    <property type="match status" value="1"/>
</dbReference>
<dbReference type="PANTHER" id="PTHR36440:SF1">
    <property type="entry name" value="PUTATIVE (AFU_ORTHOLOGUE AFUA_8G07350)-RELATED"/>
    <property type="match status" value="1"/>
</dbReference>
<dbReference type="AlphaFoldDB" id="A0A0D2AYR9"/>
<dbReference type="GeneID" id="27336219"/>
<evidence type="ECO:0000259" key="1">
    <source>
        <dbReference type="Pfam" id="PF07883"/>
    </source>
</evidence>
<dbReference type="InterPro" id="IPR011051">
    <property type="entry name" value="RmlC_Cupin_sf"/>
</dbReference>